<keyword evidence="4 6" id="KW-0472">Membrane</keyword>
<evidence type="ECO:0000256" key="1">
    <source>
        <dbReference type="ARBA" id="ARBA00004370"/>
    </source>
</evidence>
<feature type="transmembrane region" description="Helical" evidence="6">
    <location>
        <begin position="188"/>
        <end position="207"/>
    </location>
</feature>
<dbReference type="AlphaFoldDB" id="A0A1H5LEV8"/>
<evidence type="ECO:0000256" key="5">
    <source>
        <dbReference type="SAM" id="MobiDB-lite"/>
    </source>
</evidence>
<dbReference type="InterPro" id="IPR050307">
    <property type="entry name" value="Sterol_Desaturase_Related"/>
</dbReference>
<evidence type="ECO:0000256" key="6">
    <source>
        <dbReference type="SAM" id="Phobius"/>
    </source>
</evidence>
<dbReference type="PANTHER" id="PTHR11863">
    <property type="entry name" value="STEROL DESATURASE"/>
    <property type="match status" value="1"/>
</dbReference>
<evidence type="ECO:0000313" key="9">
    <source>
        <dbReference type="Proteomes" id="UP000198985"/>
    </source>
</evidence>
<dbReference type="InterPro" id="IPR006694">
    <property type="entry name" value="Fatty_acid_hydroxylase"/>
</dbReference>
<reference evidence="8 9" key="1">
    <citation type="submission" date="2016-10" db="EMBL/GenBank/DDBJ databases">
        <authorList>
            <person name="de Groot N.N."/>
        </authorList>
    </citation>
    <scope>NUCLEOTIDE SEQUENCE [LARGE SCALE GENOMIC DNA]</scope>
    <source>
        <strain evidence="8 9">BS3662</strain>
    </source>
</reference>
<protein>
    <submittedName>
        <fullName evidence="8">Sterol desaturase/sphingolipid hydroxylase, fatty acid hydroxylase superfamily</fullName>
    </submittedName>
</protein>
<dbReference type="GO" id="GO:0016491">
    <property type="term" value="F:oxidoreductase activity"/>
    <property type="evidence" value="ECO:0007669"/>
    <property type="project" value="InterPro"/>
</dbReference>
<name>A0A1H5LEV8_9PSED</name>
<evidence type="ECO:0000259" key="7">
    <source>
        <dbReference type="Pfam" id="PF04116"/>
    </source>
</evidence>
<accession>A0A1H5LEV8</accession>
<feature type="domain" description="Fatty acid hydroxylase" evidence="7">
    <location>
        <begin position="141"/>
        <end position="286"/>
    </location>
</feature>
<organism evidence="8 9">
    <name type="scientific">Pseudomonas migulae</name>
    <dbReference type="NCBI Taxonomy" id="78543"/>
    <lineage>
        <taxon>Bacteria</taxon>
        <taxon>Pseudomonadati</taxon>
        <taxon>Pseudomonadota</taxon>
        <taxon>Gammaproteobacteria</taxon>
        <taxon>Pseudomonadales</taxon>
        <taxon>Pseudomonadaceae</taxon>
        <taxon>Pseudomonas</taxon>
    </lineage>
</organism>
<proteinExistence type="predicted"/>
<dbReference type="Pfam" id="PF04116">
    <property type="entry name" value="FA_hydroxylase"/>
    <property type="match status" value="1"/>
</dbReference>
<dbReference type="GO" id="GO:0005506">
    <property type="term" value="F:iron ion binding"/>
    <property type="evidence" value="ECO:0007669"/>
    <property type="project" value="InterPro"/>
</dbReference>
<evidence type="ECO:0000256" key="2">
    <source>
        <dbReference type="ARBA" id="ARBA00022692"/>
    </source>
</evidence>
<feature type="transmembrane region" description="Helical" evidence="6">
    <location>
        <begin position="130"/>
        <end position="152"/>
    </location>
</feature>
<feature type="region of interest" description="Disordered" evidence="5">
    <location>
        <begin position="339"/>
        <end position="368"/>
    </location>
</feature>
<feature type="transmembrane region" description="Helical" evidence="6">
    <location>
        <begin position="85"/>
        <end position="103"/>
    </location>
</feature>
<evidence type="ECO:0000256" key="4">
    <source>
        <dbReference type="ARBA" id="ARBA00023136"/>
    </source>
</evidence>
<gene>
    <name evidence="8" type="ORF">SAMN04490194_3872</name>
</gene>
<sequence length="368" mass="41789">MDALALLYNGLTEWVIEPVIHQFLGLFDLNGRMGLLFLFSSYSIAYGLFRFRKHRGLTEAQSFGQFIGGRRVYFHRSALLDYRYYFVRAILKVALVLPIVGLVDPIVLRSGDYITFFTNLWGARVQVEQNLSLCLLYGLGVFLVKDFMAYWAHRAFHSRWLWAFHKVHHSAPVLVPATASRVHFVEKIVEKLSTIIGIGAYAGVFWYACGGEISRYSLFGVTYLVFILNALAGNLRHSHVWLSYGPVLEHVLNSPAQHQIHHSDAPQHFNKNFSINLSLWDWMFGTLYVTTSRPEVLRFGTGEQDHDRYLTVYSLIVTPFIDIARHTTAASRRPLSWMSRSIAPTPPTSTTSPACSTPIEVSTANPQT</sequence>
<feature type="transmembrane region" description="Helical" evidence="6">
    <location>
        <begin position="33"/>
        <end position="49"/>
    </location>
</feature>
<feature type="compositionally biased region" description="Low complexity" evidence="5">
    <location>
        <begin position="339"/>
        <end position="359"/>
    </location>
</feature>
<keyword evidence="2 6" id="KW-0812">Transmembrane</keyword>
<dbReference type="EMBL" id="FNTY01000002">
    <property type="protein sequence ID" value="SEE74738.1"/>
    <property type="molecule type" value="Genomic_DNA"/>
</dbReference>
<dbReference type="GO" id="GO:0008610">
    <property type="term" value="P:lipid biosynthetic process"/>
    <property type="evidence" value="ECO:0007669"/>
    <property type="project" value="InterPro"/>
</dbReference>
<feature type="transmembrane region" description="Helical" evidence="6">
    <location>
        <begin position="213"/>
        <end position="232"/>
    </location>
</feature>
<dbReference type="Proteomes" id="UP000198985">
    <property type="component" value="Unassembled WGS sequence"/>
</dbReference>
<comment type="subcellular location">
    <subcellularLocation>
        <location evidence="1">Membrane</location>
    </subcellularLocation>
</comment>
<keyword evidence="3 6" id="KW-1133">Transmembrane helix</keyword>
<dbReference type="RefSeq" id="WP_084321261.1">
    <property type="nucleotide sequence ID" value="NZ_FNTY01000002.1"/>
</dbReference>
<dbReference type="GO" id="GO:0016020">
    <property type="term" value="C:membrane"/>
    <property type="evidence" value="ECO:0007669"/>
    <property type="project" value="UniProtKB-SubCell"/>
</dbReference>
<evidence type="ECO:0000256" key="3">
    <source>
        <dbReference type="ARBA" id="ARBA00022989"/>
    </source>
</evidence>
<evidence type="ECO:0000313" key="8">
    <source>
        <dbReference type="EMBL" id="SEE74738.1"/>
    </source>
</evidence>